<protein>
    <submittedName>
        <fullName evidence="3">Amidohydrolase family protein</fullName>
    </submittedName>
</protein>
<keyword evidence="4" id="KW-1185">Reference proteome</keyword>
<dbReference type="PANTHER" id="PTHR43135">
    <property type="entry name" value="ALPHA-D-RIBOSE 1-METHYLPHOSPHONATE 5-TRIPHOSPHATE DIPHOSPHATASE"/>
    <property type="match status" value="1"/>
</dbReference>
<dbReference type="Gene3D" id="1.20.58.520">
    <property type="entry name" value="Amidohydrolase"/>
    <property type="match status" value="1"/>
</dbReference>
<dbReference type="EMBL" id="JAHESF010000080">
    <property type="protein sequence ID" value="MBT1701562.1"/>
    <property type="molecule type" value="Genomic_DNA"/>
</dbReference>
<evidence type="ECO:0000313" key="3">
    <source>
        <dbReference type="EMBL" id="MBT1701562.1"/>
    </source>
</evidence>
<dbReference type="InterPro" id="IPR006680">
    <property type="entry name" value="Amidohydro-rel"/>
</dbReference>
<dbReference type="Pfam" id="PF01979">
    <property type="entry name" value="Amidohydro_1"/>
    <property type="match status" value="1"/>
</dbReference>
<gene>
    <name evidence="3" type="ORF">KK083_32010</name>
</gene>
<accession>A0AAP2DV48</accession>
<dbReference type="Proteomes" id="UP001319200">
    <property type="component" value="Unassembled WGS sequence"/>
</dbReference>
<dbReference type="RefSeq" id="WP_254170244.1">
    <property type="nucleotide sequence ID" value="NZ_JAHESF010000080.1"/>
</dbReference>
<feature type="signal peptide" evidence="1">
    <location>
        <begin position="1"/>
        <end position="18"/>
    </location>
</feature>
<evidence type="ECO:0000256" key="1">
    <source>
        <dbReference type="SAM" id="SignalP"/>
    </source>
</evidence>
<dbReference type="InterPro" id="IPR051781">
    <property type="entry name" value="Metallo-dep_Hydrolase"/>
</dbReference>
<feature type="chain" id="PRO_5042865507" evidence="1">
    <location>
        <begin position="19"/>
        <end position="454"/>
    </location>
</feature>
<keyword evidence="1" id="KW-0732">Signal</keyword>
<dbReference type="SUPFAM" id="SSF51338">
    <property type="entry name" value="Composite domain of metallo-dependent hydrolases"/>
    <property type="match status" value="1"/>
</dbReference>
<sequence length="454" mass="50254">MRPLLVIAALMLASVLNAQQPVSSTSREIVFKDVNVIPMNDERVLTHQTVVTKNGLITALGADKKVKYGKDALVIDAAGKYLIPGLAEMHAHVPPIDDLAPMKEVVALFAVNGITTIRGMLGHPRHLELREMIRKGEVLAPHFYTTGPSFNGMSVTSPEEGAAMVRRQKQAGYDFLKLHPGLSRAKFDSIAAAAKKVGIPFAGHVSFGVGVWRAIDAGYSSIDHLDGFIEGMVPGIEKMVEQQTGLFGIFVAEKADTTQIPRLISALKRNNIWVVPTQSLAERWMSPTYTSDDFRVDPDMKYMKKETVEQWINSKNNFINNPEFNVTKATNFVKLRRKLIRECEKNGVGLLLGCDAPQIFNVPGFSTHNELEYLVLSGLTPYQALRTGTINVARYLDLKNAGAVRQGFVSDLILLNANPLTDIKQTRNIAGVMIGDKWMDKQFIDSELKRLVKQ</sequence>
<dbReference type="Gene3D" id="3.30.110.90">
    <property type="entry name" value="Amidohydrolase"/>
    <property type="match status" value="1"/>
</dbReference>
<dbReference type="InterPro" id="IPR032466">
    <property type="entry name" value="Metal_Hydrolase"/>
</dbReference>
<evidence type="ECO:0000313" key="4">
    <source>
        <dbReference type="Proteomes" id="UP001319200"/>
    </source>
</evidence>
<proteinExistence type="predicted"/>
<evidence type="ECO:0000259" key="2">
    <source>
        <dbReference type="Pfam" id="PF01979"/>
    </source>
</evidence>
<feature type="domain" description="Amidohydrolase-related" evidence="2">
    <location>
        <begin position="81"/>
        <end position="438"/>
    </location>
</feature>
<organism evidence="3 4">
    <name type="scientific">Chryseosolibacter histidini</name>
    <dbReference type="NCBI Taxonomy" id="2782349"/>
    <lineage>
        <taxon>Bacteria</taxon>
        <taxon>Pseudomonadati</taxon>
        <taxon>Bacteroidota</taxon>
        <taxon>Cytophagia</taxon>
        <taxon>Cytophagales</taxon>
        <taxon>Chryseotaleaceae</taxon>
        <taxon>Chryseosolibacter</taxon>
    </lineage>
</organism>
<dbReference type="InterPro" id="IPR011059">
    <property type="entry name" value="Metal-dep_hydrolase_composite"/>
</dbReference>
<dbReference type="GO" id="GO:0016810">
    <property type="term" value="F:hydrolase activity, acting on carbon-nitrogen (but not peptide) bonds"/>
    <property type="evidence" value="ECO:0007669"/>
    <property type="project" value="InterPro"/>
</dbReference>
<dbReference type="Gene3D" id="3.40.50.10910">
    <property type="entry name" value="Amidohydrolase"/>
    <property type="match status" value="1"/>
</dbReference>
<comment type="caution">
    <text evidence="3">The sequence shown here is derived from an EMBL/GenBank/DDBJ whole genome shotgun (WGS) entry which is preliminary data.</text>
</comment>
<dbReference type="SUPFAM" id="SSF51556">
    <property type="entry name" value="Metallo-dependent hydrolases"/>
    <property type="match status" value="1"/>
</dbReference>
<dbReference type="AlphaFoldDB" id="A0AAP2DV48"/>
<reference evidence="3 4" key="1">
    <citation type="submission" date="2021-05" db="EMBL/GenBank/DDBJ databases">
        <title>A Polyphasic approach of four new species of the genus Ohtaekwangia: Ohtaekwangia histidinii sp. nov., Ohtaekwangia cretensis sp. nov., Ohtaekwangia indiensis sp. nov., Ohtaekwangia reichenbachii sp. nov. from diverse environment.</title>
        <authorList>
            <person name="Octaviana S."/>
        </authorList>
    </citation>
    <scope>NUCLEOTIDE SEQUENCE [LARGE SCALE GENOMIC DNA]</scope>
    <source>
        <strain evidence="3 4">PWU4</strain>
    </source>
</reference>
<name>A0AAP2DV48_9BACT</name>
<dbReference type="Gene3D" id="2.30.40.10">
    <property type="entry name" value="Urease, subunit C, domain 1"/>
    <property type="match status" value="1"/>
</dbReference>
<dbReference type="PANTHER" id="PTHR43135:SF3">
    <property type="entry name" value="ALPHA-D-RIBOSE 1-METHYLPHOSPHONATE 5-TRIPHOSPHATE DIPHOSPHATASE"/>
    <property type="match status" value="1"/>
</dbReference>